<name>A0A417XTJ6_9ACTN</name>
<protein>
    <recommendedName>
        <fullName evidence="4">FAD-binding protein</fullName>
    </recommendedName>
</protein>
<gene>
    <name evidence="2" type="ORF">D0Z08_28590</name>
</gene>
<organism evidence="2 3">
    <name type="scientific">Nocardioides immobilis</name>
    <dbReference type="NCBI Taxonomy" id="2049295"/>
    <lineage>
        <taxon>Bacteria</taxon>
        <taxon>Bacillati</taxon>
        <taxon>Actinomycetota</taxon>
        <taxon>Actinomycetes</taxon>
        <taxon>Propionibacteriales</taxon>
        <taxon>Nocardioidaceae</taxon>
        <taxon>Nocardioides</taxon>
    </lineage>
</organism>
<evidence type="ECO:0000313" key="2">
    <source>
        <dbReference type="EMBL" id="RHW23673.1"/>
    </source>
</evidence>
<sequence length="310" mass="33187">MPPAPREHVPQMLDKRTERCGGAFILMYTPSRPDNGGDGARLRVVLAPGEFAQNATMVEQRFPELSGRPRSPSEEHDGQEIPAAQWLGADVAQVDRARRSCLPIQGLMARGVLVGPQCRHQRGHLPQSDWRRTDAAPRQPGVPGDGRTRRREGGGRSTPRPCWAPATCPSWRRRPESLRANSRTPSRPTICTRCPGCGSIAAQGTARALLAVDGRRDADHRAAGFVDEALQAASQRPAERLRGLHQRPGLGLPVGRRATDVDGDPVPGLYAAGRTTPGLASRGYASGCWLGNGSFFGRRPGATATAGDGG</sequence>
<accession>A0A417XTJ6</accession>
<dbReference type="Gene3D" id="3.50.50.60">
    <property type="entry name" value="FAD/NAD(P)-binding domain"/>
    <property type="match status" value="2"/>
</dbReference>
<evidence type="ECO:0008006" key="4">
    <source>
        <dbReference type="Google" id="ProtNLM"/>
    </source>
</evidence>
<keyword evidence="3" id="KW-1185">Reference proteome</keyword>
<proteinExistence type="predicted"/>
<comment type="caution">
    <text evidence="2">The sequence shown here is derived from an EMBL/GenBank/DDBJ whole genome shotgun (WGS) entry which is preliminary data.</text>
</comment>
<dbReference type="Proteomes" id="UP000283644">
    <property type="component" value="Unassembled WGS sequence"/>
</dbReference>
<feature type="region of interest" description="Disordered" evidence="1">
    <location>
        <begin position="119"/>
        <end position="169"/>
    </location>
</feature>
<evidence type="ECO:0000256" key="1">
    <source>
        <dbReference type="SAM" id="MobiDB-lite"/>
    </source>
</evidence>
<reference evidence="2 3" key="1">
    <citation type="submission" date="2018-09" db="EMBL/GenBank/DDBJ databases">
        <title>Genome sequencing of Nocardioides immobilis CCTCC AB 2017083 for comparison to Nocardioides silvaticus.</title>
        <authorList>
            <person name="Li C."/>
            <person name="Wang G."/>
        </authorList>
    </citation>
    <scope>NUCLEOTIDE SEQUENCE [LARGE SCALE GENOMIC DNA]</scope>
    <source>
        <strain evidence="2 3">CCTCC AB 2017083</strain>
    </source>
</reference>
<dbReference type="InterPro" id="IPR036188">
    <property type="entry name" value="FAD/NAD-bd_sf"/>
</dbReference>
<dbReference type="EMBL" id="QXGH01000042">
    <property type="protein sequence ID" value="RHW23673.1"/>
    <property type="molecule type" value="Genomic_DNA"/>
</dbReference>
<dbReference type="AlphaFoldDB" id="A0A417XTJ6"/>
<evidence type="ECO:0000313" key="3">
    <source>
        <dbReference type="Proteomes" id="UP000283644"/>
    </source>
</evidence>